<organism evidence="8 9">
    <name type="scientific">Geodia barretti</name>
    <name type="common">Barrett's horny sponge</name>
    <dbReference type="NCBI Taxonomy" id="519541"/>
    <lineage>
        <taxon>Eukaryota</taxon>
        <taxon>Metazoa</taxon>
        <taxon>Porifera</taxon>
        <taxon>Demospongiae</taxon>
        <taxon>Heteroscleromorpha</taxon>
        <taxon>Tetractinellida</taxon>
        <taxon>Astrophorina</taxon>
        <taxon>Geodiidae</taxon>
        <taxon>Geodia</taxon>
    </lineage>
</organism>
<dbReference type="AlphaFoldDB" id="A0AA35SAD2"/>
<gene>
    <name evidence="8" type="ORF">GBAR_LOCUS15141</name>
</gene>
<dbReference type="Gene3D" id="1.10.10.10">
    <property type="entry name" value="Winged helix-like DNA-binding domain superfamily/Winged helix DNA-binding domain"/>
    <property type="match status" value="2"/>
</dbReference>
<dbReference type="InterPro" id="IPR050239">
    <property type="entry name" value="Sigma-70_RNA_pol_init_factors"/>
</dbReference>
<dbReference type="InterPro" id="IPR013324">
    <property type="entry name" value="RNA_pol_sigma_r3/r4-like"/>
</dbReference>
<evidence type="ECO:0000313" key="9">
    <source>
        <dbReference type="Proteomes" id="UP001174909"/>
    </source>
</evidence>
<evidence type="ECO:0000256" key="3">
    <source>
        <dbReference type="ARBA" id="ARBA00023082"/>
    </source>
</evidence>
<keyword evidence="5" id="KW-0804">Transcription</keyword>
<sequence length="253" mass="29040">MIVERAFSYEEGFRRLVERGRRARNHFTEANLRLVVSMARKYPAGGLSMDAIQEGNLGLMHAVEKFDHRQGTRFSTYAVWWIRQAMSRYSASQRSLVRLPERMVSEKNRTGRVREQLWQDLGREPTRKEVAEASGMEVERLDLIDLATRPAVQLDMPRGEDNKKTLADITPDPSQGTEEEVCAAEISDLLLGALATLPEREQRVLILRFGLLDDREWTLAEVGKELGVSRERVRQIEMNALKRLRHPSLGLSR</sequence>
<evidence type="ECO:0000313" key="8">
    <source>
        <dbReference type="EMBL" id="CAI8026368.1"/>
    </source>
</evidence>
<dbReference type="SUPFAM" id="SSF88659">
    <property type="entry name" value="Sigma3 and sigma4 domains of RNA polymerase sigma factors"/>
    <property type="match status" value="2"/>
</dbReference>
<evidence type="ECO:0000256" key="2">
    <source>
        <dbReference type="ARBA" id="ARBA00023015"/>
    </source>
</evidence>
<dbReference type="InterPro" id="IPR007624">
    <property type="entry name" value="RNA_pol_sigma70_r3"/>
</dbReference>
<dbReference type="GO" id="GO:0016987">
    <property type="term" value="F:sigma factor activity"/>
    <property type="evidence" value="ECO:0007669"/>
    <property type="project" value="UniProtKB-KW"/>
</dbReference>
<dbReference type="Gene3D" id="1.10.601.10">
    <property type="entry name" value="RNA Polymerase Primary Sigma Factor"/>
    <property type="match status" value="1"/>
</dbReference>
<accession>A0AA35SAD2</accession>
<keyword evidence="9" id="KW-1185">Reference proteome</keyword>
<evidence type="ECO:0000256" key="5">
    <source>
        <dbReference type="ARBA" id="ARBA00023163"/>
    </source>
</evidence>
<comment type="similarity">
    <text evidence="1">Belongs to the sigma-70 factor family.</text>
</comment>
<dbReference type="InterPro" id="IPR000943">
    <property type="entry name" value="RNA_pol_sigma70"/>
</dbReference>
<dbReference type="PRINTS" id="PR00046">
    <property type="entry name" value="SIGMA70FCT"/>
</dbReference>
<dbReference type="PANTHER" id="PTHR30603">
    <property type="entry name" value="RNA POLYMERASE SIGMA FACTOR RPO"/>
    <property type="match status" value="1"/>
</dbReference>
<comment type="caution">
    <text evidence="8">The sequence shown here is derived from an EMBL/GenBank/DDBJ whole genome shotgun (WGS) entry which is preliminary data.</text>
</comment>
<keyword evidence="3" id="KW-0731">Sigma factor</keyword>
<evidence type="ECO:0000256" key="1">
    <source>
        <dbReference type="ARBA" id="ARBA00007788"/>
    </source>
</evidence>
<keyword evidence="2" id="KW-0805">Transcription regulation</keyword>
<dbReference type="PANTHER" id="PTHR30603:SF60">
    <property type="entry name" value="RNA POLYMERASE SIGMA FACTOR RPOD"/>
    <property type="match status" value="1"/>
</dbReference>
<dbReference type="CDD" id="cd06171">
    <property type="entry name" value="Sigma70_r4"/>
    <property type="match status" value="1"/>
</dbReference>
<feature type="domain" description="RNA polymerase sigma-70" evidence="7">
    <location>
        <begin position="218"/>
        <end position="244"/>
    </location>
</feature>
<feature type="compositionally biased region" description="Basic and acidic residues" evidence="6">
    <location>
        <begin position="157"/>
        <end position="166"/>
    </location>
</feature>
<dbReference type="EMBL" id="CASHTH010002209">
    <property type="protein sequence ID" value="CAI8026368.1"/>
    <property type="molecule type" value="Genomic_DNA"/>
</dbReference>
<keyword evidence="4" id="KW-0238">DNA-binding</keyword>
<dbReference type="Pfam" id="PF04539">
    <property type="entry name" value="Sigma70_r3"/>
    <property type="match status" value="1"/>
</dbReference>
<name>A0AA35SAD2_GEOBA</name>
<dbReference type="InterPro" id="IPR007630">
    <property type="entry name" value="RNA_pol_sigma70_r4"/>
</dbReference>
<dbReference type="SUPFAM" id="SSF88946">
    <property type="entry name" value="Sigma2 domain of RNA polymerase sigma factors"/>
    <property type="match status" value="1"/>
</dbReference>
<evidence type="ECO:0000256" key="4">
    <source>
        <dbReference type="ARBA" id="ARBA00023125"/>
    </source>
</evidence>
<dbReference type="Pfam" id="PF04545">
    <property type="entry name" value="Sigma70_r4"/>
    <property type="match status" value="1"/>
</dbReference>
<dbReference type="InterPro" id="IPR014284">
    <property type="entry name" value="RNA_pol_sigma-70_dom"/>
</dbReference>
<dbReference type="Proteomes" id="UP001174909">
    <property type="component" value="Unassembled WGS sequence"/>
</dbReference>
<dbReference type="InterPro" id="IPR036388">
    <property type="entry name" value="WH-like_DNA-bd_sf"/>
</dbReference>
<dbReference type="InterPro" id="IPR007627">
    <property type="entry name" value="RNA_pol_sigma70_r2"/>
</dbReference>
<dbReference type="GO" id="GO:0003677">
    <property type="term" value="F:DNA binding"/>
    <property type="evidence" value="ECO:0007669"/>
    <property type="project" value="UniProtKB-KW"/>
</dbReference>
<dbReference type="InterPro" id="IPR013325">
    <property type="entry name" value="RNA_pol_sigma_r2"/>
</dbReference>
<dbReference type="GO" id="GO:0006352">
    <property type="term" value="P:DNA-templated transcription initiation"/>
    <property type="evidence" value="ECO:0007669"/>
    <property type="project" value="InterPro"/>
</dbReference>
<reference evidence="8" key="1">
    <citation type="submission" date="2023-03" db="EMBL/GenBank/DDBJ databases">
        <authorList>
            <person name="Steffen K."/>
            <person name="Cardenas P."/>
        </authorList>
    </citation>
    <scope>NUCLEOTIDE SEQUENCE</scope>
</reference>
<dbReference type="PIRSF" id="PIRSF000770">
    <property type="entry name" value="RNA_pol_sigma-SigE/K"/>
    <property type="match status" value="1"/>
</dbReference>
<evidence type="ECO:0000256" key="6">
    <source>
        <dbReference type="SAM" id="MobiDB-lite"/>
    </source>
</evidence>
<feature type="region of interest" description="Disordered" evidence="6">
    <location>
        <begin position="156"/>
        <end position="176"/>
    </location>
</feature>
<protein>
    <submittedName>
        <fullName evidence="8">RNA polymerase sigma factor SigA</fullName>
    </submittedName>
</protein>
<dbReference type="Pfam" id="PF04542">
    <property type="entry name" value="Sigma70_r2"/>
    <property type="match status" value="1"/>
</dbReference>
<evidence type="ECO:0000259" key="7">
    <source>
        <dbReference type="PROSITE" id="PS00716"/>
    </source>
</evidence>
<dbReference type="PROSITE" id="PS00716">
    <property type="entry name" value="SIGMA70_2"/>
    <property type="match status" value="1"/>
</dbReference>
<proteinExistence type="inferred from homology"/>
<dbReference type="NCBIfam" id="TIGR02937">
    <property type="entry name" value="sigma70-ECF"/>
    <property type="match status" value="1"/>
</dbReference>